<accession>A0A3R7JSP9</accession>
<evidence type="ECO:0000313" key="3">
    <source>
        <dbReference type="Proteomes" id="UP000284403"/>
    </source>
</evidence>
<dbReference type="EMBL" id="MKKU01001301">
    <property type="protein sequence ID" value="RNE96211.1"/>
    <property type="molecule type" value="Genomic_DNA"/>
</dbReference>
<feature type="compositionally biased region" description="Low complexity" evidence="1">
    <location>
        <begin position="190"/>
        <end position="200"/>
    </location>
</feature>
<comment type="caution">
    <text evidence="2">The sequence shown here is derived from an EMBL/GenBank/DDBJ whole genome shotgun (WGS) entry which is preliminary data.</text>
</comment>
<feature type="region of interest" description="Disordered" evidence="1">
    <location>
        <begin position="179"/>
        <end position="206"/>
    </location>
</feature>
<protein>
    <submittedName>
        <fullName evidence="2">Uncharacterized protein</fullName>
    </submittedName>
</protein>
<proteinExistence type="predicted"/>
<evidence type="ECO:0000256" key="1">
    <source>
        <dbReference type="SAM" id="MobiDB-lite"/>
    </source>
</evidence>
<reference evidence="2 3" key="1">
    <citation type="journal article" date="2018" name="BMC Genomics">
        <title>Genomic comparison of Trypanosoma conorhini and Trypanosoma rangeli to Trypanosoma cruzi strains of high and low virulence.</title>
        <authorList>
            <person name="Bradwell K.R."/>
            <person name="Koparde V.N."/>
            <person name="Matveyev A.V."/>
            <person name="Serrano M.G."/>
            <person name="Alves J.M."/>
            <person name="Parikh H."/>
            <person name="Huang B."/>
            <person name="Lee V."/>
            <person name="Espinosa-Alvarez O."/>
            <person name="Ortiz P.A."/>
            <person name="Costa-Martins A.G."/>
            <person name="Teixeira M.M."/>
            <person name="Buck G.A."/>
        </authorList>
    </citation>
    <scope>NUCLEOTIDE SEQUENCE [LARGE SCALE GENOMIC DNA]</scope>
    <source>
        <strain evidence="2 3">025E</strain>
    </source>
</reference>
<dbReference type="GeneID" id="40323395"/>
<sequence>MLGELPPVVALPSNVAEALRPVPLFAHTAGLYEAPPASPHCRRGSGGGEAAVMPQRVGAAPLPRADSRGEREAASASPREAPRGGPQPSFAFVGHGMETLTEQDVDVLLKVLETRYGKYQAAKQQSTERYLTRIETDVDRFLATHYGGGDDDAASRFGGGVASFIKNTLVSRIPSPRRRIDGYGARPKGTEAAATASSTTRGCESRTDGLPTLKASSYTANAIPFNYLDVRPANMEAIAANLVVLRHCLAECFAPGNTVHKSLLGPIVRGVWDQSLRPLQKSAKELLEVAQQNVRPPLEYLFLRRRRGDAALWRERRAKYDRVATALQDDLKYLHTIHEMDREVVEGQMQARQAADEGLSDYVPVSGLVLSRLHRLENEHRTVLEFWRSR</sequence>
<dbReference type="Proteomes" id="UP000284403">
    <property type="component" value="Unassembled WGS sequence"/>
</dbReference>
<dbReference type="OrthoDB" id="21001at2759"/>
<name>A0A3R7JSP9_9TRYP</name>
<gene>
    <name evidence="2" type="ORF">Tco025E_09784</name>
</gene>
<organism evidence="2 3">
    <name type="scientific">Trypanosoma conorhini</name>
    <dbReference type="NCBI Taxonomy" id="83891"/>
    <lineage>
        <taxon>Eukaryota</taxon>
        <taxon>Discoba</taxon>
        <taxon>Euglenozoa</taxon>
        <taxon>Kinetoplastea</taxon>
        <taxon>Metakinetoplastina</taxon>
        <taxon>Trypanosomatida</taxon>
        <taxon>Trypanosomatidae</taxon>
        <taxon>Trypanosoma</taxon>
    </lineage>
</organism>
<dbReference type="RefSeq" id="XP_029223280.1">
    <property type="nucleotide sequence ID" value="XM_029376591.1"/>
</dbReference>
<dbReference type="AlphaFoldDB" id="A0A3R7JSP9"/>
<evidence type="ECO:0000313" key="2">
    <source>
        <dbReference type="EMBL" id="RNE96211.1"/>
    </source>
</evidence>
<keyword evidence="3" id="KW-1185">Reference proteome</keyword>
<feature type="region of interest" description="Disordered" evidence="1">
    <location>
        <begin position="60"/>
        <end position="93"/>
    </location>
</feature>